<sequence>MKKIGLFVVCISLSIMLSSCVTSTQDKINDLQLTQKQLQNKASESLANIQALKDKVVKYRAEADELQKKSDKMDKDISDLKVAYGQFEDPNNDSAIAVNSELVSKMKQKVDIDEKINKYRSQANTFASQITQLKATSQTQASQASKISSQIAQLSSKK</sequence>
<dbReference type="Gene3D" id="1.10.287.1490">
    <property type="match status" value="1"/>
</dbReference>
<evidence type="ECO:0000313" key="5">
    <source>
        <dbReference type="EMBL" id="QIW11369.1"/>
    </source>
</evidence>
<dbReference type="KEGG" id="fad:CDH04_01320"/>
<dbReference type="PROSITE" id="PS51257">
    <property type="entry name" value="PROKAR_LIPOPROTEIN"/>
    <property type="match status" value="1"/>
</dbReference>
<keyword evidence="3" id="KW-0732">Signal</keyword>
<feature type="signal peptide" evidence="3">
    <location>
        <begin position="1"/>
        <end position="24"/>
    </location>
</feature>
<feature type="region of interest" description="Disordered" evidence="2">
    <location>
        <begin position="138"/>
        <end position="158"/>
    </location>
</feature>
<evidence type="ECO:0008006" key="8">
    <source>
        <dbReference type="Google" id="ProtNLM"/>
    </source>
</evidence>
<reference evidence="5 7" key="2">
    <citation type="submission" date="2019-08" db="EMBL/GenBank/DDBJ databases">
        <title>Complete genome sequences of Francisella adeliensis (FSC1325 and FSC1326).</title>
        <authorList>
            <person name="Ohrman C."/>
            <person name="Uneklint I."/>
            <person name="Vallesi A."/>
            <person name="Karlsson L."/>
            <person name="Sjodin A."/>
        </authorList>
    </citation>
    <scope>NUCLEOTIDE SEQUENCE [LARGE SCALE GENOMIC DNA]</scope>
    <source>
        <strain evidence="5 7">FSC1325</strain>
    </source>
</reference>
<dbReference type="AlphaFoldDB" id="A0A2Z4XWS0"/>
<accession>A0A2Z4XWS0</accession>
<keyword evidence="7" id="KW-1185">Reference proteome</keyword>
<keyword evidence="1" id="KW-0175">Coiled coil</keyword>
<evidence type="ECO:0000256" key="1">
    <source>
        <dbReference type="SAM" id="Coils"/>
    </source>
</evidence>
<organism evidence="4 6">
    <name type="scientific">Francisella adeliensis</name>
    <dbReference type="NCBI Taxonomy" id="2007306"/>
    <lineage>
        <taxon>Bacteria</taxon>
        <taxon>Pseudomonadati</taxon>
        <taxon>Pseudomonadota</taxon>
        <taxon>Gammaproteobacteria</taxon>
        <taxon>Thiotrichales</taxon>
        <taxon>Francisellaceae</taxon>
        <taxon>Francisella</taxon>
    </lineage>
</organism>
<dbReference type="Proteomes" id="UP000251120">
    <property type="component" value="Chromosome"/>
</dbReference>
<protein>
    <recommendedName>
        <fullName evidence="8">Lipoprotein</fullName>
    </recommendedName>
</protein>
<dbReference type="Proteomes" id="UP000681131">
    <property type="component" value="Chromosome"/>
</dbReference>
<evidence type="ECO:0000313" key="4">
    <source>
        <dbReference type="EMBL" id="AXA33140.1"/>
    </source>
</evidence>
<feature type="coiled-coil region" evidence="1">
    <location>
        <begin position="21"/>
        <end position="83"/>
    </location>
</feature>
<evidence type="ECO:0000313" key="6">
    <source>
        <dbReference type="Proteomes" id="UP000251120"/>
    </source>
</evidence>
<reference evidence="4 6" key="1">
    <citation type="submission" date="2017-06" db="EMBL/GenBank/DDBJ databases">
        <title>Complete genome of Francisella adeliensis.</title>
        <authorList>
            <person name="Vallesi A."/>
            <person name="Sjodin A."/>
        </authorList>
    </citation>
    <scope>NUCLEOTIDE SEQUENCE [LARGE SCALE GENOMIC DNA]</scope>
    <source>
        <strain evidence="4 6">FDC440</strain>
    </source>
</reference>
<feature type="chain" id="PRO_5016321762" description="Lipoprotein" evidence="3">
    <location>
        <begin position="25"/>
        <end position="158"/>
    </location>
</feature>
<dbReference type="EMBL" id="CP021781">
    <property type="protein sequence ID" value="AXA33140.1"/>
    <property type="molecule type" value="Genomic_DNA"/>
</dbReference>
<evidence type="ECO:0000313" key="7">
    <source>
        <dbReference type="Proteomes" id="UP000681131"/>
    </source>
</evidence>
<gene>
    <name evidence="4" type="ORF">CDH04_01320</name>
    <name evidence="5" type="ORF">FZC43_01320</name>
</gene>
<dbReference type="RefSeq" id="WP_112869314.1">
    <property type="nucleotide sequence ID" value="NZ_CP021781.1"/>
</dbReference>
<proteinExistence type="predicted"/>
<name>A0A2Z4XWS0_9GAMM</name>
<dbReference type="OrthoDB" id="5604644at2"/>
<evidence type="ECO:0000256" key="3">
    <source>
        <dbReference type="SAM" id="SignalP"/>
    </source>
</evidence>
<evidence type="ECO:0000256" key="2">
    <source>
        <dbReference type="SAM" id="MobiDB-lite"/>
    </source>
</evidence>
<dbReference type="EMBL" id="CP043424">
    <property type="protein sequence ID" value="QIW11369.1"/>
    <property type="molecule type" value="Genomic_DNA"/>
</dbReference>